<dbReference type="InterPro" id="IPR027354">
    <property type="entry name" value="YcgL_dom"/>
</dbReference>
<dbReference type="RefSeq" id="WP_188796569.1">
    <property type="nucleotide sequence ID" value="NZ_BMIZ01000001.1"/>
</dbReference>
<accession>A0ABX7GUB4</accession>
<gene>
    <name evidence="3" type="ORF">ISN74_01125</name>
</gene>
<name>A0ABX7GUB4_9GAMM</name>
<protein>
    <submittedName>
        <fullName evidence="3">YcgL domain-containing protein</fullName>
    </submittedName>
</protein>
<feature type="region of interest" description="Disordered" evidence="1">
    <location>
        <begin position="77"/>
        <end position="104"/>
    </location>
</feature>
<evidence type="ECO:0000313" key="3">
    <source>
        <dbReference type="EMBL" id="QRN54041.1"/>
    </source>
</evidence>
<dbReference type="EMBL" id="CP064030">
    <property type="protein sequence ID" value="QRN54041.1"/>
    <property type="molecule type" value="Genomic_DNA"/>
</dbReference>
<evidence type="ECO:0000259" key="2">
    <source>
        <dbReference type="PROSITE" id="PS51648"/>
    </source>
</evidence>
<proteinExistence type="predicted"/>
<dbReference type="SUPFAM" id="SSF160191">
    <property type="entry name" value="YcgL-like"/>
    <property type="match status" value="1"/>
</dbReference>
<dbReference type="InterPro" id="IPR038068">
    <property type="entry name" value="YcgL-like_sf"/>
</dbReference>
<dbReference type="Proteomes" id="UP000663181">
    <property type="component" value="Chromosome"/>
</dbReference>
<reference evidence="3 4" key="1">
    <citation type="submission" date="2020-10" db="EMBL/GenBank/DDBJ databases">
        <title>Phylogeny of dyella-like bacteria.</title>
        <authorList>
            <person name="Fu J."/>
        </authorList>
    </citation>
    <scope>NUCLEOTIDE SEQUENCE [LARGE SCALE GENOMIC DNA]</scope>
    <source>
        <strain evidence="3 4">DHOB09</strain>
    </source>
</reference>
<feature type="compositionally biased region" description="Acidic residues" evidence="1">
    <location>
        <begin position="94"/>
        <end position="104"/>
    </location>
</feature>
<dbReference type="Pfam" id="PF05166">
    <property type="entry name" value="YcgL"/>
    <property type="match status" value="1"/>
</dbReference>
<organism evidence="3 4">
    <name type="scientific">Dyella caseinilytica</name>
    <dbReference type="NCBI Taxonomy" id="1849581"/>
    <lineage>
        <taxon>Bacteria</taxon>
        <taxon>Pseudomonadati</taxon>
        <taxon>Pseudomonadota</taxon>
        <taxon>Gammaproteobacteria</taxon>
        <taxon>Lysobacterales</taxon>
        <taxon>Rhodanobacteraceae</taxon>
        <taxon>Dyella</taxon>
    </lineage>
</organism>
<dbReference type="Gene3D" id="3.10.510.20">
    <property type="entry name" value="YcgL domain"/>
    <property type="match status" value="1"/>
</dbReference>
<keyword evidence="4" id="KW-1185">Reference proteome</keyword>
<dbReference type="PANTHER" id="PTHR38109">
    <property type="entry name" value="PROTEIN YCGL"/>
    <property type="match status" value="1"/>
</dbReference>
<evidence type="ECO:0000313" key="4">
    <source>
        <dbReference type="Proteomes" id="UP000663181"/>
    </source>
</evidence>
<dbReference type="PROSITE" id="PS51648">
    <property type="entry name" value="YCGL"/>
    <property type="match status" value="1"/>
</dbReference>
<dbReference type="PANTHER" id="PTHR38109:SF1">
    <property type="entry name" value="PROTEIN YCGL"/>
    <property type="match status" value="1"/>
</dbReference>
<evidence type="ECO:0000256" key="1">
    <source>
        <dbReference type="SAM" id="MobiDB-lite"/>
    </source>
</evidence>
<feature type="domain" description="YcgL" evidence="2">
    <location>
        <begin position="1"/>
        <end position="85"/>
    </location>
</feature>
<sequence>MHCFVYASQRKANSYVWLAQKDNFKAIPASLAVLLGDLRFVLELELHAERRLPYEDVEVVMEHLRTQGWHLQLPPQEMLATRSGAASPDSANEDRDDAPEQPLE</sequence>